<evidence type="ECO:0000313" key="2">
    <source>
        <dbReference type="EMBL" id="MBW7570682.1"/>
    </source>
</evidence>
<keyword evidence="3" id="KW-1185">Reference proteome</keyword>
<protein>
    <submittedName>
        <fullName evidence="2">Uncharacterized protein</fullName>
    </submittedName>
</protein>
<gene>
    <name evidence="2" type="ORF">J5V48_07230</name>
</gene>
<keyword evidence="1" id="KW-0812">Transmembrane</keyword>
<dbReference type="Proteomes" id="UP000731465">
    <property type="component" value="Unassembled WGS sequence"/>
</dbReference>
<sequence length="140" mass="15553">MIMYRIFEKHAGAIVFVITIFVLFWLKNMLCMTKIESSLTDFLNIFSIFAGFLTTSISILYSIQDKDFIITAKTSGAYQDLLNLIYKAIGCCVLSIVAVIIAKLITVDSVKLIALSICFGALSAVILTGFLFIKLMCLNK</sequence>
<dbReference type="EMBL" id="JAGFNY010000025">
    <property type="protein sequence ID" value="MBW7570682.1"/>
    <property type="molecule type" value="Genomic_DNA"/>
</dbReference>
<proteinExistence type="predicted"/>
<keyword evidence="1" id="KW-0472">Membrane</keyword>
<reference evidence="2 3" key="1">
    <citation type="submission" date="2021-03" db="EMBL/GenBank/DDBJ databases">
        <title>Succinivibrio sp. nov. isolated from feces of cow.</title>
        <authorList>
            <person name="Choi J.-Y."/>
        </authorList>
    </citation>
    <scope>NUCLEOTIDE SEQUENCE [LARGE SCALE GENOMIC DNA]</scope>
    <source>
        <strain evidence="2 3">AGMB01872</strain>
    </source>
</reference>
<feature type="transmembrane region" description="Helical" evidence="1">
    <location>
        <begin position="12"/>
        <end position="30"/>
    </location>
</feature>
<name>A0ABS7DHB7_9GAMM</name>
<feature type="transmembrane region" description="Helical" evidence="1">
    <location>
        <begin position="42"/>
        <end position="63"/>
    </location>
</feature>
<keyword evidence="1" id="KW-1133">Transmembrane helix</keyword>
<evidence type="ECO:0000256" key="1">
    <source>
        <dbReference type="SAM" id="Phobius"/>
    </source>
</evidence>
<organism evidence="2 3">
    <name type="scientific">Succinivibrio faecicola</name>
    <dbReference type="NCBI Taxonomy" id="2820300"/>
    <lineage>
        <taxon>Bacteria</taxon>
        <taxon>Pseudomonadati</taxon>
        <taxon>Pseudomonadota</taxon>
        <taxon>Gammaproteobacteria</taxon>
        <taxon>Aeromonadales</taxon>
        <taxon>Succinivibrionaceae</taxon>
        <taxon>Succinivibrio</taxon>
    </lineage>
</organism>
<feature type="transmembrane region" description="Helical" evidence="1">
    <location>
        <begin position="112"/>
        <end position="133"/>
    </location>
</feature>
<dbReference type="RefSeq" id="WP_219937904.1">
    <property type="nucleotide sequence ID" value="NZ_JAGFNY010000025.1"/>
</dbReference>
<accession>A0ABS7DHB7</accession>
<comment type="caution">
    <text evidence="2">The sequence shown here is derived from an EMBL/GenBank/DDBJ whole genome shotgun (WGS) entry which is preliminary data.</text>
</comment>
<evidence type="ECO:0000313" key="3">
    <source>
        <dbReference type="Proteomes" id="UP000731465"/>
    </source>
</evidence>
<feature type="transmembrane region" description="Helical" evidence="1">
    <location>
        <begin position="84"/>
        <end position="106"/>
    </location>
</feature>